<evidence type="ECO:0000256" key="5">
    <source>
        <dbReference type="ARBA" id="ARBA00022692"/>
    </source>
</evidence>
<dbReference type="InterPro" id="IPR010656">
    <property type="entry name" value="DctM"/>
</dbReference>
<feature type="transmembrane region" description="Helical" evidence="9">
    <location>
        <begin position="554"/>
        <end position="573"/>
    </location>
</feature>
<evidence type="ECO:0000259" key="10">
    <source>
        <dbReference type="Pfam" id="PF04290"/>
    </source>
</evidence>
<feature type="transmembrane region" description="Helical" evidence="9">
    <location>
        <begin position="497"/>
        <end position="516"/>
    </location>
</feature>
<evidence type="ECO:0000313" key="13">
    <source>
        <dbReference type="Proteomes" id="UP000002931"/>
    </source>
</evidence>
<protein>
    <submittedName>
        <fullName evidence="12">TrapT family, dctM subunit, C4-dicarboxylate transport</fullName>
    </submittedName>
</protein>
<dbReference type="GO" id="GO:0005886">
    <property type="term" value="C:plasma membrane"/>
    <property type="evidence" value="ECO:0007669"/>
    <property type="project" value="UniProtKB-SubCell"/>
</dbReference>
<feature type="transmembrane region" description="Helical" evidence="9">
    <location>
        <begin position="212"/>
        <end position="230"/>
    </location>
</feature>
<feature type="transmembrane region" description="Helical" evidence="9">
    <location>
        <begin position="579"/>
        <end position="601"/>
    </location>
</feature>
<dbReference type="EMBL" id="AAMT01000001">
    <property type="protein sequence ID" value="EAQ14797.1"/>
    <property type="molecule type" value="Genomic_DNA"/>
</dbReference>
<dbReference type="HOGENOM" id="CLU_019824_2_1_5"/>
<dbReference type="PANTHER" id="PTHR33362">
    <property type="entry name" value="SIALIC ACID TRAP TRANSPORTER PERMEASE PROTEIN SIAT-RELATED"/>
    <property type="match status" value="1"/>
</dbReference>
<dbReference type="AlphaFoldDB" id="A3VA56"/>
<feature type="domain" description="Tripartite ATP-independent periplasmic transporters DctQ component" evidence="10">
    <location>
        <begin position="39"/>
        <end position="168"/>
    </location>
</feature>
<comment type="subcellular location">
    <subcellularLocation>
        <location evidence="1 8">Cell inner membrane</location>
        <topology evidence="1 8">Multi-pass membrane protein</topology>
    </subcellularLocation>
</comment>
<dbReference type="InterPro" id="IPR004681">
    <property type="entry name" value="TRAP_DctM"/>
</dbReference>
<dbReference type="Pfam" id="PF06808">
    <property type="entry name" value="DctM"/>
    <property type="match status" value="1"/>
</dbReference>
<feature type="transmembrane region" description="Helical" evidence="9">
    <location>
        <begin position="23"/>
        <end position="44"/>
    </location>
</feature>
<accession>A3VA56</accession>
<evidence type="ECO:0000259" key="11">
    <source>
        <dbReference type="Pfam" id="PF06808"/>
    </source>
</evidence>
<sequence length="647" mass="67435">MGGEDMQDILDTPRAADRWMRNITGGIAVVAIAGILLGAGVVVADVLGKWLFGHSVFALNEVMSLVFAVAVAATFPAGAANRVNLKIDLLAPLTGARMTAWLSVVGSVVLLAFFVMLAWSIWGLGLRYHTQARATALLEVPLAPAYFVISLSMWASSAVQLLHVVNDTRAAVATPKDAGSSGIVVVLAALFAGICLGILYWMLTDMDGVTNFMYASPGLAVLAAFALLWLGVFLQIPLASVTAVIGVVGALAVLGPNAAVNTFGGDSADFLRNDQVATLPLFLIMGAFSVAAGVSHDLFRLGNAILGPLRGGLAYATIAACAGFGAVSGNSVVTSATFGRMALPEMRKLKYAPTLATATVAAGGTLGALVPPSGVIILFALLTEESIGALFVAAMIPAALAIVLYFCAVFATVTFSKDTVPAAARVPFPEIRAAFVGAGPVVGMFAIVIGGLYSGLFTVTESAAVGAVCAFALAILRGRLNRATLLRVFSETTTTVAMIYALIFGGLMFAFFVNLSQAPDLVAAWVSGIDAKPVIVLAILVLIYLALGSVMDSFGVMIITLPVVTPIILHLGYDMLFWGVLMLVVVEIGMITPPFGMNLFIIKNIDPRISLTTVMKGVFPFIIADIVKIILIIAFPALSLWLPSTMN</sequence>
<feature type="transmembrane region" description="Helical" evidence="9">
    <location>
        <begin position="314"/>
        <end position="333"/>
    </location>
</feature>
<feature type="transmembrane region" description="Helical" evidence="9">
    <location>
        <begin position="276"/>
        <end position="294"/>
    </location>
</feature>
<evidence type="ECO:0000256" key="4">
    <source>
        <dbReference type="ARBA" id="ARBA00022519"/>
    </source>
</evidence>
<keyword evidence="3" id="KW-1003">Cell membrane</keyword>
<evidence type="ECO:0000313" key="12">
    <source>
        <dbReference type="EMBL" id="EAQ14797.1"/>
    </source>
</evidence>
<feature type="transmembrane region" description="Helical" evidence="9">
    <location>
        <begin position="182"/>
        <end position="203"/>
    </location>
</feature>
<evidence type="ECO:0000256" key="7">
    <source>
        <dbReference type="ARBA" id="ARBA00023136"/>
    </source>
</evidence>
<keyword evidence="13" id="KW-1185">Reference proteome</keyword>
<feature type="domain" description="TRAP C4-dicarboxylate transport system permease DctM subunit" evidence="11">
    <location>
        <begin position="223"/>
        <end position="638"/>
    </location>
</feature>
<feature type="transmembrane region" description="Helical" evidence="9">
    <location>
        <begin position="354"/>
        <end position="381"/>
    </location>
</feature>
<evidence type="ECO:0000256" key="1">
    <source>
        <dbReference type="ARBA" id="ARBA00004429"/>
    </source>
</evidence>
<dbReference type="InterPro" id="IPR055348">
    <property type="entry name" value="DctQ"/>
</dbReference>
<dbReference type="NCBIfam" id="TIGR00786">
    <property type="entry name" value="dctM"/>
    <property type="match status" value="1"/>
</dbReference>
<proteinExistence type="predicted"/>
<keyword evidence="6 9" id="KW-1133">Transmembrane helix</keyword>
<evidence type="ECO:0000256" key="3">
    <source>
        <dbReference type="ARBA" id="ARBA00022475"/>
    </source>
</evidence>
<feature type="transmembrane region" description="Helical" evidence="9">
    <location>
        <begin position="387"/>
        <end position="413"/>
    </location>
</feature>
<comment type="caution">
    <text evidence="12">The sequence shown here is derived from an EMBL/GenBank/DDBJ whole genome shotgun (WGS) entry which is preliminary data.</text>
</comment>
<feature type="transmembrane region" description="Helical" evidence="9">
    <location>
        <begin position="522"/>
        <end position="547"/>
    </location>
</feature>
<feature type="transmembrane region" description="Helical" evidence="9">
    <location>
        <begin position="136"/>
        <end position="162"/>
    </location>
</feature>
<feature type="transmembrane region" description="Helical" evidence="9">
    <location>
        <begin position="56"/>
        <end position="80"/>
    </location>
</feature>
<keyword evidence="7 9" id="KW-0472">Membrane</keyword>
<feature type="transmembrane region" description="Helical" evidence="9">
    <location>
        <begin position="459"/>
        <end position="476"/>
    </location>
</feature>
<evidence type="ECO:0000256" key="8">
    <source>
        <dbReference type="RuleBase" id="RU369079"/>
    </source>
</evidence>
<dbReference type="Proteomes" id="UP000002931">
    <property type="component" value="Unassembled WGS sequence"/>
</dbReference>
<keyword evidence="5 9" id="KW-0812">Transmembrane</keyword>
<dbReference type="Pfam" id="PF04290">
    <property type="entry name" value="DctQ"/>
    <property type="match status" value="1"/>
</dbReference>
<evidence type="ECO:0000256" key="6">
    <source>
        <dbReference type="ARBA" id="ARBA00022989"/>
    </source>
</evidence>
<evidence type="ECO:0000256" key="2">
    <source>
        <dbReference type="ARBA" id="ARBA00022448"/>
    </source>
</evidence>
<keyword evidence="2 8" id="KW-0813">Transport</keyword>
<dbReference type="eggNOG" id="COG1593">
    <property type="taxonomic scope" value="Bacteria"/>
</dbReference>
<dbReference type="GO" id="GO:0022857">
    <property type="term" value="F:transmembrane transporter activity"/>
    <property type="evidence" value="ECO:0007669"/>
    <property type="project" value="UniProtKB-UniRule"/>
</dbReference>
<comment type="function">
    <text evidence="8">Part of the tripartite ATP-independent periplasmic (TRAP) transport system.</text>
</comment>
<dbReference type="PANTHER" id="PTHR33362:SF5">
    <property type="entry name" value="C4-DICARBOXYLATE TRAP TRANSPORTER LARGE PERMEASE PROTEIN DCTM"/>
    <property type="match status" value="1"/>
</dbReference>
<feature type="transmembrane region" description="Helical" evidence="9">
    <location>
        <begin position="622"/>
        <end position="642"/>
    </location>
</feature>
<evidence type="ECO:0000256" key="9">
    <source>
        <dbReference type="SAM" id="Phobius"/>
    </source>
</evidence>
<name>A3VA56_9RHOB</name>
<keyword evidence="4 8" id="KW-0997">Cell inner membrane</keyword>
<gene>
    <name evidence="12" type="ORF">RB2654_19478</name>
</gene>
<feature type="transmembrane region" description="Helical" evidence="9">
    <location>
        <begin position="433"/>
        <end position="453"/>
    </location>
</feature>
<dbReference type="STRING" id="314271.RB2654_19478"/>
<organism evidence="12 13">
    <name type="scientific">Maritimibacter alkaliphilus HTCC2654</name>
    <dbReference type="NCBI Taxonomy" id="314271"/>
    <lineage>
        <taxon>Bacteria</taxon>
        <taxon>Pseudomonadati</taxon>
        <taxon>Pseudomonadota</taxon>
        <taxon>Alphaproteobacteria</taxon>
        <taxon>Rhodobacterales</taxon>
        <taxon>Roseobacteraceae</taxon>
        <taxon>Maritimibacter</taxon>
    </lineage>
</organism>
<reference evidence="12 13" key="1">
    <citation type="journal article" date="2010" name="J. Bacteriol.">
        <title>Genome sequences of Pelagibaca bermudensis HTCC2601T and Maritimibacter alkaliphilus HTCC2654T, the type strains of two marine Roseobacter genera.</title>
        <authorList>
            <person name="Thrash J.C."/>
            <person name="Cho J.C."/>
            <person name="Ferriera S."/>
            <person name="Johnson J."/>
            <person name="Vergin K.L."/>
            <person name="Giovannoni S.J."/>
        </authorList>
    </citation>
    <scope>NUCLEOTIDE SEQUENCE [LARGE SCALE GENOMIC DNA]</scope>
    <source>
        <strain evidence="12 13">HTCC2654</strain>
    </source>
</reference>
<feature type="transmembrane region" description="Helical" evidence="9">
    <location>
        <begin position="100"/>
        <end position="124"/>
    </location>
</feature>
<feature type="transmembrane region" description="Helical" evidence="9">
    <location>
        <begin position="236"/>
        <end position="255"/>
    </location>
</feature>